<dbReference type="AlphaFoldDB" id="A0A392R7X0"/>
<protein>
    <submittedName>
        <fullName evidence="1">Uncharacterized protein</fullName>
    </submittedName>
</protein>
<sequence length="33" mass="3794">MVVDGGLGKTQRVRVMKNPWRRAKVQIECVPLK</sequence>
<evidence type="ECO:0000313" key="1">
    <source>
        <dbReference type="EMBL" id="MCI31645.1"/>
    </source>
</evidence>
<reference evidence="1 2" key="1">
    <citation type="journal article" date="2018" name="Front. Plant Sci.">
        <title>Red Clover (Trifolium pratense) and Zigzag Clover (T. medium) - A Picture of Genomic Similarities and Differences.</title>
        <authorList>
            <person name="Dluhosova J."/>
            <person name="Istvanek J."/>
            <person name="Nedelnik J."/>
            <person name="Repkova J."/>
        </authorList>
    </citation>
    <scope>NUCLEOTIDE SEQUENCE [LARGE SCALE GENOMIC DNA]</scope>
    <source>
        <strain evidence="2">cv. 10/8</strain>
        <tissue evidence="1">Leaf</tissue>
    </source>
</reference>
<keyword evidence="2" id="KW-1185">Reference proteome</keyword>
<feature type="non-terminal residue" evidence="1">
    <location>
        <position position="33"/>
    </location>
</feature>
<comment type="caution">
    <text evidence="1">The sequence shown here is derived from an EMBL/GenBank/DDBJ whole genome shotgun (WGS) entry which is preliminary data.</text>
</comment>
<accession>A0A392R7X0</accession>
<organism evidence="1 2">
    <name type="scientific">Trifolium medium</name>
    <dbReference type="NCBI Taxonomy" id="97028"/>
    <lineage>
        <taxon>Eukaryota</taxon>
        <taxon>Viridiplantae</taxon>
        <taxon>Streptophyta</taxon>
        <taxon>Embryophyta</taxon>
        <taxon>Tracheophyta</taxon>
        <taxon>Spermatophyta</taxon>
        <taxon>Magnoliopsida</taxon>
        <taxon>eudicotyledons</taxon>
        <taxon>Gunneridae</taxon>
        <taxon>Pentapetalae</taxon>
        <taxon>rosids</taxon>
        <taxon>fabids</taxon>
        <taxon>Fabales</taxon>
        <taxon>Fabaceae</taxon>
        <taxon>Papilionoideae</taxon>
        <taxon>50 kb inversion clade</taxon>
        <taxon>NPAAA clade</taxon>
        <taxon>Hologalegina</taxon>
        <taxon>IRL clade</taxon>
        <taxon>Trifolieae</taxon>
        <taxon>Trifolium</taxon>
    </lineage>
</organism>
<evidence type="ECO:0000313" key="2">
    <source>
        <dbReference type="Proteomes" id="UP000265520"/>
    </source>
</evidence>
<dbReference type="EMBL" id="LXQA010188755">
    <property type="protein sequence ID" value="MCI31645.1"/>
    <property type="molecule type" value="Genomic_DNA"/>
</dbReference>
<name>A0A392R7X0_9FABA</name>
<proteinExistence type="predicted"/>
<dbReference type="Proteomes" id="UP000265520">
    <property type="component" value="Unassembled WGS sequence"/>
</dbReference>